<reference evidence="2 3" key="1">
    <citation type="journal article" date="2018" name="PLoS ONE">
        <title>The draft genome of Kipferlia bialata reveals reductive genome evolution in fornicate parasites.</title>
        <authorList>
            <person name="Tanifuji G."/>
            <person name="Takabayashi S."/>
            <person name="Kume K."/>
            <person name="Takagi M."/>
            <person name="Nakayama T."/>
            <person name="Kamikawa R."/>
            <person name="Inagaki Y."/>
            <person name="Hashimoto T."/>
        </authorList>
    </citation>
    <scope>NUCLEOTIDE SEQUENCE [LARGE SCALE GENOMIC DNA]</scope>
    <source>
        <strain evidence="2">NY0173</strain>
    </source>
</reference>
<dbReference type="EMBL" id="BDIP01006637">
    <property type="protein sequence ID" value="GCA64240.1"/>
    <property type="molecule type" value="Genomic_DNA"/>
</dbReference>
<evidence type="ECO:0000313" key="3">
    <source>
        <dbReference type="Proteomes" id="UP000265618"/>
    </source>
</evidence>
<dbReference type="AlphaFoldDB" id="A0A391NUL3"/>
<name>A0A391NUL3_9EUKA</name>
<protein>
    <submittedName>
        <fullName evidence="2">Uncharacterized protein</fullName>
    </submittedName>
</protein>
<keyword evidence="3" id="KW-1185">Reference proteome</keyword>
<proteinExistence type="predicted"/>
<comment type="caution">
    <text evidence="2">The sequence shown here is derived from an EMBL/GenBank/DDBJ whole genome shotgun (WGS) entry which is preliminary data.</text>
</comment>
<feature type="compositionally biased region" description="Polar residues" evidence="1">
    <location>
        <begin position="1"/>
        <end position="12"/>
    </location>
</feature>
<feature type="region of interest" description="Disordered" evidence="1">
    <location>
        <begin position="1"/>
        <end position="22"/>
    </location>
</feature>
<evidence type="ECO:0000313" key="2">
    <source>
        <dbReference type="EMBL" id="GCA64240.1"/>
    </source>
</evidence>
<dbReference type="Proteomes" id="UP000265618">
    <property type="component" value="Unassembled WGS sequence"/>
</dbReference>
<evidence type="ECO:0000256" key="1">
    <source>
        <dbReference type="SAM" id="MobiDB-lite"/>
    </source>
</evidence>
<organism evidence="2 3">
    <name type="scientific">Kipferlia bialata</name>
    <dbReference type="NCBI Taxonomy" id="797122"/>
    <lineage>
        <taxon>Eukaryota</taxon>
        <taxon>Metamonada</taxon>
        <taxon>Carpediemonas-like organisms</taxon>
        <taxon>Kipferlia</taxon>
    </lineage>
</organism>
<gene>
    <name evidence="2" type="ORF">KIPB_013687</name>
</gene>
<feature type="non-terminal residue" evidence="2">
    <location>
        <position position="1"/>
    </location>
</feature>
<accession>A0A391NUL3</accession>
<sequence length="22" mass="2368">MSLHSARTSITSRIPVPQDDVG</sequence>